<keyword evidence="1" id="KW-1133">Transmembrane helix</keyword>
<dbReference type="OrthoDB" id="4310037at2"/>
<keyword evidence="1" id="KW-0472">Membrane</keyword>
<keyword evidence="3" id="KW-1185">Reference proteome</keyword>
<dbReference type="EMBL" id="WEGH01000004">
    <property type="protein sequence ID" value="MQY08089.1"/>
    <property type="molecule type" value="Genomic_DNA"/>
</dbReference>
<sequence>MTEEGPITVELALSELRRGFDVRLAELEGRLTLMLQRSELRERQWDAQTRLIDELEARLMIAEREQVTRGQLETRFRHTVALLSLIATAASVVVGLLAALLSR</sequence>
<feature type="transmembrane region" description="Helical" evidence="1">
    <location>
        <begin position="79"/>
        <end position="101"/>
    </location>
</feature>
<dbReference type="RefSeq" id="WP_153538724.1">
    <property type="nucleotide sequence ID" value="NZ_WEGH01000004.1"/>
</dbReference>
<organism evidence="2 3">
    <name type="scientific">Actinomadura macrotermitis</name>
    <dbReference type="NCBI Taxonomy" id="2585200"/>
    <lineage>
        <taxon>Bacteria</taxon>
        <taxon>Bacillati</taxon>
        <taxon>Actinomycetota</taxon>
        <taxon>Actinomycetes</taxon>
        <taxon>Streptosporangiales</taxon>
        <taxon>Thermomonosporaceae</taxon>
        <taxon>Actinomadura</taxon>
    </lineage>
</organism>
<comment type="caution">
    <text evidence="2">The sequence shown here is derived from an EMBL/GenBank/DDBJ whole genome shotgun (WGS) entry which is preliminary data.</text>
</comment>
<evidence type="ECO:0000313" key="3">
    <source>
        <dbReference type="Proteomes" id="UP000487268"/>
    </source>
</evidence>
<proteinExistence type="predicted"/>
<dbReference type="Proteomes" id="UP000487268">
    <property type="component" value="Unassembled WGS sequence"/>
</dbReference>
<gene>
    <name evidence="2" type="ORF">ACRB68_61950</name>
</gene>
<keyword evidence="1" id="KW-0812">Transmembrane</keyword>
<dbReference type="AlphaFoldDB" id="A0A7K0C3R7"/>
<name>A0A7K0C3R7_9ACTN</name>
<protein>
    <submittedName>
        <fullName evidence="2">Uncharacterized protein</fullName>
    </submittedName>
</protein>
<accession>A0A7K0C3R7</accession>
<evidence type="ECO:0000313" key="2">
    <source>
        <dbReference type="EMBL" id="MQY08089.1"/>
    </source>
</evidence>
<evidence type="ECO:0000256" key="1">
    <source>
        <dbReference type="SAM" id="Phobius"/>
    </source>
</evidence>
<reference evidence="2 3" key="1">
    <citation type="submission" date="2019-10" db="EMBL/GenBank/DDBJ databases">
        <title>Actinomadura rubteroloni sp. nov. and Actinomadura macrotermitis sp. nov., isolated from the gut of fungus growing-termite Macrotermes natalensis.</title>
        <authorList>
            <person name="Benndorf R."/>
            <person name="Martin K."/>
            <person name="Kuefner M."/>
            <person name="De Beer W."/>
            <person name="Kaster A.-K."/>
            <person name="Vollmers J."/>
            <person name="Poulsen M."/>
            <person name="Beemelmanns C."/>
        </authorList>
    </citation>
    <scope>NUCLEOTIDE SEQUENCE [LARGE SCALE GENOMIC DNA]</scope>
    <source>
        <strain evidence="2 3">RB68</strain>
    </source>
</reference>